<keyword evidence="2" id="KW-1185">Reference proteome</keyword>
<protein>
    <submittedName>
        <fullName evidence="1">Uncharacterized protein</fullName>
    </submittedName>
</protein>
<dbReference type="AlphaFoldDB" id="A0A9D4WZL9"/>
<evidence type="ECO:0000313" key="2">
    <source>
        <dbReference type="Proteomes" id="UP001058974"/>
    </source>
</evidence>
<accession>A0A9D4WZL9</accession>
<sequence>MLKQWAFGVQVLFEVSAVCTVGGGGIWSRDVARLHLQLAAAWPCYLFQRQLPYLCALHYRLFFSIPNLFACKELVGREGNVWLYRPNLREKVQLLVGSCELALPTRGRELAYNGNAPREAICNNSAFGSCLCLWSHRMNGTTANSGYGKCDRLWTGALRKLSAFIEAVGDAGEEDDDAEPGLGL</sequence>
<reference evidence="1 2" key="1">
    <citation type="journal article" date="2022" name="Nat. Genet.">
        <title>Improved pea reference genome and pan-genome highlight genomic features and evolutionary characteristics.</title>
        <authorList>
            <person name="Yang T."/>
            <person name="Liu R."/>
            <person name="Luo Y."/>
            <person name="Hu S."/>
            <person name="Wang D."/>
            <person name="Wang C."/>
            <person name="Pandey M.K."/>
            <person name="Ge S."/>
            <person name="Xu Q."/>
            <person name="Li N."/>
            <person name="Li G."/>
            <person name="Huang Y."/>
            <person name="Saxena R.K."/>
            <person name="Ji Y."/>
            <person name="Li M."/>
            <person name="Yan X."/>
            <person name="He Y."/>
            <person name="Liu Y."/>
            <person name="Wang X."/>
            <person name="Xiang C."/>
            <person name="Varshney R.K."/>
            <person name="Ding H."/>
            <person name="Gao S."/>
            <person name="Zong X."/>
        </authorList>
    </citation>
    <scope>NUCLEOTIDE SEQUENCE [LARGE SCALE GENOMIC DNA]</scope>
    <source>
        <strain evidence="1 2">cv. Zhongwan 6</strain>
    </source>
</reference>
<name>A0A9D4WZL9_PEA</name>
<gene>
    <name evidence="1" type="ORF">KIW84_055118</name>
</gene>
<evidence type="ECO:0000313" key="1">
    <source>
        <dbReference type="EMBL" id="KAI5409570.1"/>
    </source>
</evidence>
<proteinExistence type="predicted"/>
<dbReference type="EMBL" id="JAMSHJ010000005">
    <property type="protein sequence ID" value="KAI5409570.1"/>
    <property type="molecule type" value="Genomic_DNA"/>
</dbReference>
<dbReference type="Proteomes" id="UP001058974">
    <property type="component" value="Chromosome 5"/>
</dbReference>
<dbReference type="Gramene" id="Psat05G0511800-T1">
    <property type="protein sequence ID" value="KAI5409570.1"/>
    <property type="gene ID" value="KIW84_055118"/>
</dbReference>
<comment type="caution">
    <text evidence="1">The sequence shown here is derived from an EMBL/GenBank/DDBJ whole genome shotgun (WGS) entry which is preliminary data.</text>
</comment>
<organism evidence="1 2">
    <name type="scientific">Pisum sativum</name>
    <name type="common">Garden pea</name>
    <name type="synonym">Lathyrus oleraceus</name>
    <dbReference type="NCBI Taxonomy" id="3888"/>
    <lineage>
        <taxon>Eukaryota</taxon>
        <taxon>Viridiplantae</taxon>
        <taxon>Streptophyta</taxon>
        <taxon>Embryophyta</taxon>
        <taxon>Tracheophyta</taxon>
        <taxon>Spermatophyta</taxon>
        <taxon>Magnoliopsida</taxon>
        <taxon>eudicotyledons</taxon>
        <taxon>Gunneridae</taxon>
        <taxon>Pentapetalae</taxon>
        <taxon>rosids</taxon>
        <taxon>fabids</taxon>
        <taxon>Fabales</taxon>
        <taxon>Fabaceae</taxon>
        <taxon>Papilionoideae</taxon>
        <taxon>50 kb inversion clade</taxon>
        <taxon>NPAAA clade</taxon>
        <taxon>Hologalegina</taxon>
        <taxon>IRL clade</taxon>
        <taxon>Fabeae</taxon>
        <taxon>Lathyrus</taxon>
    </lineage>
</organism>